<evidence type="ECO:0000256" key="1">
    <source>
        <dbReference type="SAM" id="MobiDB-lite"/>
    </source>
</evidence>
<dbReference type="AlphaFoldDB" id="A0AAV6I840"/>
<feature type="region of interest" description="Disordered" evidence="1">
    <location>
        <begin position="1"/>
        <end position="87"/>
    </location>
</feature>
<proteinExistence type="predicted"/>
<reference evidence="2" key="1">
    <citation type="submission" date="2020-08" db="EMBL/GenBank/DDBJ databases">
        <title>Plant Genome Project.</title>
        <authorList>
            <person name="Zhang R.-G."/>
        </authorList>
    </citation>
    <scope>NUCLEOTIDE SEQUENCE</scope>
    <source>
        <strain evidence="2">WSP0</strain>
        <tissue evidence="2">Leaf</tissue>
    </source>
</reference>
<name>A0AAV6I840_9ERIC</name>
<feature type="region of interest" description="Disordered" evidence="1">
    <location>
        <begin position="99"/>
        <end position="120"/>
    </location>
</feature>
<evidence type="ECO:0000313" key="3">
    <source>
        <dbReference type="Proteomes" id="UP000823749"/>
    </source>
</evidence>
<protein>
    <submittedName>
        <fullName evidence="2">Uncharacterized protein</fullName>
    </submittedName>
</protein>
<dbReference type="Proteomes" id="UP000823749">
    <property type="component" value="Chromosome 11"/>
</dbReference>
<evidence type="ECO:0000313" key="2">
    <source>
        <dbReference type="EMBL" id="KAG5524731.1"/>
    </source>
</evidence>
<sequence length="243" mass="27706">MGTQRHGKRVLARTEDNTRTRHRRNLSPVGNNPITPQRRHLEGFGHEESSTRSSGSTARSRRSDVSGPSLTLGIHRPERPGARTRLDFDMNYPPLREKHVRSHLQPSGEETLGYRRADSRDVRRERDNSVVLFDPLTGEPVTYCPIDSGIARPRGYNDRPEQSRGGSTRLREHLEPIHHHQAHAHLREQDLRLLPPLDSLLRHPAPLEKAQLRWSSSGHQQPRQHHQKLCSNPGCSFQRVAAA</sequence>
<feature type="region of interest" description="Disordered" evidence="1">
    <location>
        <begin position="213"/>
        <end position="232"/>
    </location>
</feature>
<accession>A0AAV6I840</accession>
<feature type="compositionally biased region" description="Basic residues" evidence="1">
    <location>
        <begin position="1"/>
        <end position="11"/>
    </location>
</feature>
<comment type="caution">
    <text evidence="2">The sequence shown here is derived from an EMBL/GenBank/DDBJ whole genome shotgun (WGS) entry which is preliminary data.</text>
</comment>
<dbReference type="EMBL" id="JACTNZ010000011">
    <property type="protein sequence ID" value="KAG5524731.1"/>
    <property type="molecule type" value="Genomic_DNA"/>
</dbReference>
<feature type="compositionally biased region" description="Basic and acidic residues" evidence="1">
    <location>
        <begin position="39"/>
        <end position="50"/>
    </location>
</feature>
<feature type="compositionally biased region" description="Basic and acidic residues" evidence="1">
    <location>
        <begin position="75"/>
        <end position="87"/>
    </location>
</feature>
<gene>
    <name evidence="2" type="ORF">RHGRI_031415</name>
</gene>
<keyword evidence="3" id="KW-1185">Reference proteome</keyword>
<organism evidence="2 3">
    <name type="scientific">Rhododendron griersonianum</name>
    <dbReference type="NCBI Taxonomy" id="479676"/>
    <lineage>
        <taxon>Eukaryota</taxon>
        <taxon>Viridiplantae</taxon>
        <taxon>Streptophyta</taxon>
        <taxon>Embryophyta</taxon>
        <taxon>Tracheophyta</taxon>
        <taxon>Spermatophyta</taxon>
        <taxon>Magnoliopsida</taxon>
        <taxon>eudicotyledons</taxon>
        <taxon>Gunneridae</taxon>
        <taxon>Pentapetalae</taxon>
        <taxon>asterids</taxon>
        <taxon>Ericales</taxon>
        <taxon>Ericaceae</taxon>
        <taxon>Ericoideae</taxon>
        <taxon>Rhodoreae</taxon>
        <taxon>Rhododendron</taxon>
    </lineage>
</organism>